<evidence type="ECO:0000313" key="2">
    <source>
        <dbReference type="Proteomes" id="UP000479000"/>
    </source>
</evidence>
<organism evidence="1 2">
    <name type="scientific">Nesidiocoris tenuis</name>
    <dbReference type="NCBI Taxonomy" id="355587"/>
    <lineage>
        <taxon>Eukaryota</taxon>
        <taxon>Metazoa</taxon>
        <taxon>Ecdysozoa</taxon>
        <taxon>Arthropoda</taxon>
        <taxon>Hexapoda</taxon>
        <taxon>Insecta</taxon>
        <taxon>Pterygota</taxon>
        <taxon>Neoptera</taxon>
        <taxon>Paraneoptera</taxon>
        <taxon>Hemiptera</taxon>
        <taxon>Heteroptera</taxon>
        <taxon>Panheteroptera</taxon>
        <taxon>Cimicomorpha</taxon>
        <taxon>Miridae</taxon>
        <taxon>Dicyphina</taxon>
        <taxon>Nesidiocoris</taxon>
    </lineage>
</organism>
<dbReference type="Proteomes" id="UP000479000">
    <property type="component" value="Unassembled WGS sequence"/>
</dbReference>
<gene>
    <name evidence="1" type="ORF">NTEN_LOCUS21806</name>
</gene>
<evidence type="ECO:0000313" key="1">
    <source>
        <dbReference type="EMBL" id="CAB0017883.1"/>
    </source>
</evidence>
<accession>A0A6H5HSL0</accession>
<reference evidence="1 2" key="1">
    <citation type="submission" date="2020-02" db="EMBL/GenBank/DDBJ databases">
        <authorList>
            <person name="Ferguson B K."/>
        </authorList>
    </citation>
    <scope>NUCLEOTIDE SEQUENCE [LARGE SCALE GENOMIC DNA]</scope>
</reference>
<proteinExistence type="predicted"/>
<sequence>MAEEEFEPVTRPSSTTSVATVTSEMFWDIMAQKDGNQGTESAEPSDNRVASTFLSFRNERAQSFKRLGSLLIDSSASEVGQQEQQLMKSESSISVMDRKVRRSTGFLHIGLYRPPSDD</sequence>
<dbReference type="EMBL" id="CADCXU010032043">
    <property type="protein sequence ID" value="CAB0017883.1"/>
    <property type="molecule type" value="Genomic_DNA"/>
</dbReference>
<dbReference type="AlphaFoldDB" id="A0A6H5HSL0"/>
<keyword evidence="2" id="KW-1185">Reference proteome</keyword>
<protein>
    <submittedName>
        <fullName evidence="1">Uncharacterized protein</fullName>
    </submittedName>
</protein>
<feature type="non-terminal residue" evidence="1">
    <location>
        <position position="118"/>
    </location>
</feature>
<name>A0A6H5HSL0_9HEMI</name>